<dbReference type="AlphaFoldDB" id="A0A8S4R1R5"/>
<protein>
    <submittedName>
        <fullName evidence="1">Jg615 protein</fullName>
    </submittedName>
</protein>
<dbReference type="EMBL" id="CAKXAJ010022552">
    <property type="protein sequence ID" value="CAH2227149.1"/>
    <property type="molecule type" value="Genomic_DNA"/>
</dbReference>
<dbReference type="Proteomes" id="UP000838756">
    <property type="component" value="Unassembled WGS sequence"/>
</dbReference>
<comment type="caution">
    <text evidence="1">The sequence shown here is derived from an EMBL/GenBank/DDBJ whole genome shotgun (WGS) entry which is preliminary data.</text>
</comment>
<organism evidence="1 2">
    <name type="scientific">Pararge aegeria aegeria</name>
    <dbReference type="NCBI Taxonomy" id="348720"/>
    <lineage>
        <taxon>Eukaryota</taxon>
        <taxon>Metazoa</taxon>
        <taxon>Ecdysozoa</taxon>
        <taxon>Arthropoda</taxon>
        <taxon>Hexapoda</taxon>
        <taxon>Insecta</taxon>
        <taxon>Pterygota</taxon>
        <taxon>Neoptera</taxon>
        <taxon>Endopterygota</taxon>
        <taxon>Lepidoptera</taxon>
        <taxon>Glossata</taxon>
        <taxon>Ditrysia</taxon>
        <taxon>Papilionoidea</taxon>
        <taxon>Nymphalidae</taxon>
        <taxon>Satyrinae</taxon>
        <taxon>Satyrini</taxon>
        <taxon>Parargina</taxon>
        <taxon>Pararge</taxon>
    </lineage>
</organism>
<proteinExistence type="predicted"/>
<dbReference type="OrthoDB" id="8123208at2759"/>
<name>A0A8S4R1R5_9NEOP</name>
<evidence type="ECO:0000313" key="1">
    <source>
        <dbReference type="EMBL" id="CAH2227149.1"/>
    </source>
</evidence>
<accession>A0A8S4R1R5</accession>
<reference evidence="1" key="1">
    <citation type="submission" date="2022-03" db="EMBL/GenBank/DDBJ databases">
        <authorList>
            <person name="Lindestad O."/>
        </authorList>
    </citation>
    <scope>NUCLEOTIDE SEQUENCE</scope>
</reference>
<evidence type="ECO:0000313" key="2">
    <source>
        <dbReference type="Proteomes" id="UP000838756"/>
    </source>
</evidence>
<keyword evidence="2" id="KW-1185">Reference proteome</keyword>
<sequence length="100" mass="11625">MARDVGGIISAINRKNTVSDTRIEMLNDIYEREKEIYHIVYLKWTFTMHTVTQTLSETRIIVNSRYFPSKGIAKDVGGMISARPRKNTVRDTRMEMQSEI</sequence>
<gene>
    <name evidence="1" type="primary">jg615</name>
    <name evidence="1" type="ORF">PAEG_LOCUS7678</name>
</gene>